<dbReference type="OrthoDB" id="61110at2759"/>
<comment type="caution">
    <text evidence="6">The sequence shown here is derived from an EMBL/GenBank/DDBJ whole genome shotgun (WGS) entry which is preliminary data.</text>
</comment>
<dbReference type="PANTHER" id="PTHR45982">
    <property type="entry name" value="REGULATOR OF CHROMOSOME CONDENSATION"/>
    <property type="match status" value="1"/>
</dbReference>
<evidence type="ECO:0000313" key="6">
    <source>
        <dbReference type="EMBL" id="EFE42887.1"/>
    </source>
</evidence>
<dbReference type="GO" id="GO:0005085">
    <property type="term" value="F:guanyl-nucleotide exchange factor activity"/>
    <property type="evidence" value="ECO:0007669"/>
    <property type="project" value="TreeGrafter"/>
</dbReference>
<evidence type="ECO:0000256" key="1">
    <source>
        <dbReference type="ARBA" id="ARBA00022658"/>
    </source>
</evidence>
<dbReference type="InterPro" id="IPR051553">
    <property type="entry name" value="Ran_GTPase-activating"/>
</dbReference>
<dbReference type="PROSITE" id="PS00626">
    <property type="entry name" value="RCC1_2"/>
    <property type="match status" value="1"/>
</dbReference>
<feature type="repeat" description="RCC1" evidence="3">
    <location>
        <begin position="45"/>
        <end position="100"/>
    </location>
</feature>
<dbReference type="PROSITE" id="PS00625">
    <property type="entry name" value="RCC1_1"/>
    <property type="match status" value="1"/>
</dbReference>
<evidence type="ECO:0000256" key="2">
    <source>
        <dbReference type="ARBA" id="ARBA00022737"/>
    </source>
</evidence>
<dbReference type="KEGG" id="tve:TRV_02355"/>
<accession>D4D5I5</accession>
<sequence length="490" mass="52895">MAPRKAKPAPKSVPHKRAGRGAVQKTRAPKKTESSISNTIPKQRLNVYVFGSGSSAELGLGPKNAIDVKRPRLNTNLDAEKVGVVDIGAGGMHAAALTHDNHILTWGVNDNCALGRETAWDGGLKDMADDDESFASDEVELNPREAIPTAIQAIPREKFPEDTKFCQVAAGDSATFALTEDGFVYGWGSFVTTEGERGWWNGELIKMQLDPVMIPGLEKIIQISAGNNFCLALDHKGRVFSWGRPEQDQLGRHIRVDRRKTAGNKNASIDKLRNDIGLIPGLVALPKSKRIISIHAGSDHSFAIDTNGDTWTWGLNNFGQTAVNVGAGKGGSTIVRPQKATMLIGQKMKMIQGGRHHSIGITQDGQCLVWGRMDGAQMGIDHSTLHLDDPQIVISERGKPRILLEPTPLPIPNCAFAAAGSDHNVLITSEGKAYTWGINATYQCGQGPDTDDIQVATKIDNPSLREKVFSWAGAGGQYSILASMHVHEST</sequence>
<feature type="repeat" description="RCC1" evidence="3">
    <location>
        <begin position="182"/>
        <end position="236"/>
    </location>
</feature>
<proteinExistence type="predicted"/>
<dbReference type="HOGENOM" id="CLU_005210_4_0_1"/>
<keyword evidence="1" id="KW-0344">Guanine-nucleotide releasing factor</keyword>
<feature type="repeat" description="RCC1" evidence="3">
    <location>
        <begin position="237"/>
        <end position="307"/>
    </location>
</feature>
<dbReference type="EMBL" id="ACYE01000121">
    <property type="protein sequence ID" value="EFE42887.1"/>
    <property type="molecule type" value="Genomic_DNA"/>
</dbReference>
<name>D4D5I5_TRIVH</name>
<evidence type="ECO:0000256" key="4">
    <source>
        <dbReference type="SAM" id="MobiDB-lite"/>
    </source>
</evidence>
<evidence type="ECO:0000256" key="3">
    <source>
        <dbReference type="PROSITE-ProRule" id="PRU00235"/>
    </source>
</evidence>
<feature type="domain" description="RCC1-like" evidence="5">
    <location>
        <begin position="47"/>
        <end position="480"/>
    </location>
</feature>
<keyword evidence="2" id="KW-0677">Repeat</keyword>
<dbReference type="SUPFAM" id="SSF50985">
    <property type="entry name" value="RCC1/BLIP-II"/>
    <property type="match status" value="1"/>
</dbReference>
<dbReference type="InterPro" id="IPR000408">
    <property type="entry name" value="Reg_chr_condens"/>
</dbReference>
<feature type="repeat" description="RCC1" evidence="3">
    <location>
        <begin position="365"/>
        <end position="430"/>
    </location>
</feature>
<dbReference type="AlphaFoldDB" id="D4D5I5"/>
<dbReference type="GO" id="GO:0005737">
    <property type="term" value="C:cytoplasm"/>
    <property type="evidence" value="ECO:0007669"/>
    <property type="project" value="TreeGrafter"/>
</dbReference>
<dbReference type="PROSITE" id="PS50012">
    <property type="entry name" value="RCC1_3"/>
    <property type="match status" value="7"/>
</dbReference>
<dbReference type="Gene3D" id="2.130.10.30">
    <property type="entry name" value="Regulator of chromosome condensation 1/beta-lactamase-inhibitor protein II"/>
    <property type="match status" value="1"/>
</dbReference>
<keyword evidence="7" id="KW-1185">Reference proteome</keyword>
<dbReference type="Proteomes" id="UP000008383">
    <property type="component" value="Unassembled WGS sequence"/>
</dbReference>
<gene>
    <name evidence="6" type="ORF">TRV_02355</name>
</gene>
<protein>
    <recommendedName>
        <fullName evidence="5">RCC1-like domain-containing protein</fullName>
    </recommendedName>
</protein>
<evidence type="ECO:0000313" key="7">
    <source>
        <dbReference type="Proteomes" id="UP000008383"/>
    </source>
</evidence>
<dbReference type="RefSeq" id="XP_003023505.1">
    <property type="nucleotide sequence ID" value="XM_003023459.1"/>
</dbReference>
<feature type="repeat" description="RCC1" evidence="3">
    <location>
        <begin position="101"/>
        <end position="181"/>
    </location>
</feature>
<dbReference type="Pfam" id="PF25390">
    <property type="entry name" value="WD40_RLD"/>
    <property type="match status" value="1"/>
</dbReference>
<feature type="region of interest" description="Disordered" evidence="4">
    <location>
        <begin position="1"/>
        <end position="38"/>
    </location>
</feature>
<dbReference type="InterPro" id="IPR009091">
    <property type="entry name" value="RCC1/BLIP-II"/>
</dbReference>
<feature type="repeat" description="RCC1" evidence="3">
    <location>
        <begin position="431"/>
        <end position="485"/>
    </location>
</feature>
<dbReference type="GeneID" id="9583525"/>
<feature type="repeat" description="RCC1" evidence="3">
    <location>
        <begin position="308"/>
        <end position="364"/>
    </location>
</feature>
<dbReference type="PANTHER" id="PTHR45982:SF1">
    <property type="entry name" value="REGULATOR OF CHROMOSOME CONDENSATION"/>
    <property type="match status" value="1"/>
</dbReference>
<organism evidence="6 7">
    <name type="scientific">Trichophyton verrucosum (strain HKI 0517)</name>
    <dbReference type="NCBI Taxonomy" id="663202"/>
    <lineage>
        <taxon>Eukaryota</taxon>
        <taxon>Fungi</taxon>
        <taxon>Dikarya</taxon>
        <taxon>Ascomycota</taxon>
        <taxon>Pezizomycotina</taxon>
        <taxon>Eurotiomycetes</taxon>
        <taxon>Eurotiomycetidae</taxon>
        <taxon>Onygenales</taxon>
        <taxon>Arthrodermataceae</taxon>
        <taxon>Trichophyton</taxon>
    </lineage>
</organism>
<feature type="compositionally biased region" description="Basic residues" evidence="4">
    <location>
        <begin position="1"/>
        <end position="19"/>
    </location>
</feature>
<dbReference type="InterPro" id="IPR058923">
    <property type="entry name" value="RCC1-like_dom"/>
</dbReference>
<evidence type="ECO:0000259" key="5">
    <source>
        <dbReference type="Pfam" id="PF25390"/>
    </source>
</evidence>
<dbReference type="PRINTS" id="PR00633">
    <property type="entry name" value="RCCNDNSATION"/>
</dbReference>
<reference evidence="7" key="1">
    <citation type="journal article" date="2011" name="Genome Biol.">
        <title>Comparative and functional genomics provide insights into the pathogenicity of dermatophytic fungi.</title>
        <authorList>
            <person name="Burmester A."/>
            <person name="Shelest E."/>
            <person name="Gloeckner G."/>
            <person name="Heddergott C."/>
            <person name="Schindler S."/>
            <person name="Staib P."/>
            <person name="Heidel A."/>
            <person name="Felder M."/>
            <person name="Petzold A."/>
            <person name="Szafranski K."/>
            <person name="Feuermann M."/>
            <person name="Pedruzzi I."/>
            <person name="Priebe S."/>
            <person name="Groth M."/>
            <person name="Winkler R."/>
            <person name="Li W."/>
            <person name="Kniemeyer O."/>
            <person name="Schroeckh V."/>
            <person name="Hertweck C."/>
            <person name="Hube B."/>
            <person name="White T.C."/>
            <person name="Platzer M."/>
            <person name="Guthke R."/>
            <person name="Heitman J."/>
            <person name="Woestemeyer J."/>
            <person name="Zipfel P.F."/>
            <person name="Monod M."/>
            <person name="Brakhage A.A."/>
        </authorList>
    </citation>
    <scope>NUCLEOTIDE SEQUENCE [LARGE SCALE GENOMIC DNA]</scope>
    <source>
        <strain evidence="7">HKI 0517</strain>
    </source>
</reference>